<feature type="domain" description="Amine oxidase" evidence="4">
    <location>
        <begin position="110"/>
        <end position="586"/>
    </location>
</feature>
<dbReference type="Proteomes" id="UP000316781">
    <property type="component" value="Unassembled WGS sequence"/>
</dbReference>
<evidence type="ECO:0000256" key="3">
    <source>
        <dbReference type="PIRSR" id="PIRSR601613-1"/>
    </source>
</evidence>
<evidence type="ECO:0000313" key="6">
    <source>
        <dbReference type="Proteomes" id="UP000316781"/>
    </source>
</evidence>
<dbReference type="InterPro" id="IPR001613">
    <property type="entry name" value="Flavin_amine_oxidase"/>
</dbReference>
<dbReference type="InterPro" id="IPR050464">
    <property type="entry name" value="Zeta_carotene_desat/Oxidored"/>
</dbReference>
<dbReference type="PANTHER" id="PTHR42923">
    <property type="entry name" value="PROTOPORPHYRINOGEN OXIDASE"/>
    <property type="match status" value="1"/>
</dbReference>
<dbReference type="RefSeq" id="WP_142862666.1">
    <property type="nucleotide sequence ID" value="NZ_VJMF01000035.1"/>
</dbReference>
<proteinExistence type="predicted"/>
<comment type="caution">
    <text evidence="5">The sequence shown here is derived from an EMBL/GenBank/DDBJ whole genome shotgun (WGS) entry which is preliminary data.</text>
</comment>
<dbReference type="AlphaFoldDB" id="A0A549SZK2"/>
<gene>
    <name evidence="5" type="ORF">FM996_08630</name>
</gene>
<dbReference type="Gene3D" id="3.90.660.10">
    <property type="match status" value="1"/>
</dbReference>
<dbReference type="SUPFAM" id="SSF51905">
    <property type="entry name" value="FAD/NAD(P)-binding domain"/>
    <property type="match status" value="1"/>
</dbReference>
<dbReference type="InterPro" id="IPR006311">
    <property type="entry name" value="TAT_signal"/>
</dbReference>
<dbReference type="EMBL" id="VJMF01000035">
    <property type="protein sequence ID" value="TRL35062.1"/>
    <property type="molecule type" value="Genomic_DNA"/>
</dbReference>
<feature type="binding site" evidence="3">
    <location>
        <position position="111"/>
    </location>
    <ligand>
        <name>FAD</name>
        <dbReference type="ChEBI" id="CHEBI:57692"/>
    </ligand>
</feature>
<organism evidence="5 6">
    <name type="scientific">Methylosinus sporium</name>
    <dbReference type="NCBI Taxonomy" id="428"/>
    <lineage>
        <taxon>Bacteria</taxon>
        <taxon>Pseudomonadati</taxon>
        <taxon>Pseudomonadota</taxon>
        <taxon>Alphaproteobacteria</taxon>
        <taxon>Hyphomicrobiales</taxon>
        <taxon>Methylocystaceae</taxon>
        <taxon>Methylosinus</taxon>
    </lineage>
</organism>
<dbReference type="Gene3D" id="3.50.50.60">
    <property type="entry name" value="FAD/NAD(P)-binding domain"/>
    <property type="match status" value="1"/>
</dbReference>
<accession>A0A549SZK2</accession>
<feature type="binding site" evidence="3">
    <location>
        <begin position="132"/>
        <end position="133"/>
    </location>
    <ligand>
        <name>FAD</name>
        <dbReference type="ChEBI" id="CHEBI:57692"/>
    </ligand>
</feature>
<dbReference type="PROSITE" id="PS51318">
    <property type="entry name" value="TAT"/>
    <property type="match status" value="1"/>
</dbReference>
<evidence type="ECO:0000256" key="1">
    <source>
        <dbReference type="ARBA" id="ARBA00001974"/>
    </source>
</evidence>
<dbReference type="InterPro" id="IPR036188">
    <property type="entry name" value="FAD/NAD-bd_sf"/>
</dbReference>
<evidence type="ECO:0000259" key="4">
    <source>
        <dbReference type="Pfam" id="PF01593"/>
    </source>
</evidence>
<dbReference type="InterPro" id="IPR002937">
    <property type="entry name" value="Amino_oxidase"/>
</dbReference>
<name>A0A549SZK2_METSR</name>
<comment type="cofactor">
    <cofactor evidence="1">
        <name>FAD</name>
        <dbReference type="ChEBI" id="CHEBI:57692"/>
    </cofactor>
</comment>
<keyword evidence="2" id="KW-0560">Oxidoreductase</keyword>
<sequence length="592" mass="63268">MARTPSIDGIARRDFLNGLLIAAGGAVSRSVSACAFAGGTCDGPIGLDPRALRGGNLPSVFAVSHWLRDGRLTFEKGSVSLAPGCDESAGTFPILDTNGSFDVIVIGGGLSGLSAAHHLLRERPQARLLILEAAPVLGGNAGRDDAPPLPGPASTAGAYGAAPSADWLRQFYRAIDVDWLAQSVPGPESSFYFDEFAPGLGAGARGWNIDTFEHGAAHLPYDARLREDFARAFAAIRALGEKGLAEPADESDPTLDDLSSVSLAQHLETALGCDAIVSRFFTAYTLTAFGGTAEQVNAHSAITFLSSELTRGSVFTYPGGTSEIARRISRQLAQSETPPRFETNATALRIETTARGASVVYFQDGRFHRIFGERIILAAPAQSARHLVAHLSDAARNTAWTQFHAAPLVTANVTLRCAAPLLQLGLGYSQSWWGGRHFVNYIVADWMSDKRAAPQRQTTLTFYGGCDAPLGALAEARMRLMHTPFSDYEDSLRSDLSRLMRGADFDFDRDVRALFLYRWGHSMLRPPPGFLFGATRGASGKLDRAQAPRRIACAPMGPIVFAGQHVEGTPSIESAIGSGRRAAQQALETAPR</sequence>
<dbReference type="GO" id="GO:0016491">
    <property type="term" value="F:oxidoreductase activity"/>
    <property type="evidence" value="ECO:0007669"/>
    <property type="project" value="UniProtKB-KW"/>
</dbReference>
<dbReference type="Pfam" id="PF01593">
    <property type="entry name" value="Amino_oxidase"/>
    <property type="match status" value="1"/>
</dbReference>
<reference evidence="5 6" key="1">
    <citation type="submission" date="2019-07" db="EMBL/GenBank/DDBJ databases">
        <title>Ln-dependent methylotrophs.</title>
        <authorList>
            <person name="Tani A."/>
        </authorList>
    </citation>
    <scope>NUCLEOTIDE SEQUENCE [LARGE SCALE GENOMIC DNA]</scope>
    <source>
        <strain evidence="5 6">SM89A</strain>
    </source>
</reference>
<evidence type="ECO:0000256" key="2">
    <source>
        <dbReference type="ARBA" id="ARBA00023002"/>
    </source>
</evidence>
<protein>
    <submittedName>
        <fullName evidence="5">FAD-dependent oxidoreductase</fullName>
    </submittedName>
</protein>
<evidence type="ECO:0000313" key="5">
    <source>
        <dbReference type="EMBL" id="TRL35062.1"/>
    </source>
</evidence>
<dbReference type="Gene3D" id="1.10.405.10">
    <property type="entry name" value="Guanine Nucleotide Dissociation Inhibitor, domain 1"/>
    <property type="match status" value="1"/>
</dbReference>
<dbReference type="PRINTS" id="PR00757">
    <property type="entry name" value="AMINEOXDASEF"/>
</dbReference>